<reference evidence="2 3" key="1">
    <citation type="journal article" date="2006" name="Science">
        <title>The genome of black cottonwood, Populus trichocarpa (Torr. &amp; Gray).</title>
        <authorList>
            <person name="Tuskan G.A."/>
            <person name="Difazio S."/>
            <person name="Jansson S."/>
            <person name="Bohlmann J."/>
            <person name="Grigoriev I."/>
            <person name="Hellsten U."/>
            <person name="Putnam N."/>
            <person name="Ralph S."/>
            <person name="Rombauts S."/>
            <person name="Salamov A."/>
            <person name="Schein J."/>
            <person name="Sterck L."/>
            <person name="Aerts A."/>
            <person name="Bhalerao R.R."/>
            <person name="Bhalerao R.P."/>
            <person name="Blaudez D."/>
            <person name="Boerjan W."/>
            <person name="Brun A."/>
            <person name="Brunner A."/>
            <person name="Busov V."/>
            <person name="Campbell M."/>
            <person name="Carlson J."/>
            <person name="Chalot M."/>
            <person name="Chapman J."/>
            <person name="Chen G.L."/>
            <person name="Cooper D."/>
            <person name="Coutinho P.M."/>
            <person name="Couturier J."/>
            <person name="Covert S."/>
            <person name="Cronk Q."/>
            <person name="Cunningham R."/>
            <person name="Davis J."/>
            <person name="Degroeve S."/>
            <person name="Dejardin A."/>
            <person name="Depamphilis C."/>
            <person name="Detter J."/>
            <person name="Dirks B."/>
            <person name="Dubchak I."/>
            <person name="Duplessis S."/>
            <person name="Ehlting J."/>
            <person name="Ellis B."/>
            <person name="Gendler K."/>
            <person name="Goodstein D."/>
            <person name="Gribskov M."/>
            <person name="Grimwood J."/>
            <person name="Groover A."/>
            <person name="Gunter L."/>
            <person name="Hamberger B."/>
            <person name="Heinze B."/>
            <person name="Helariutta Y."/>
            <person name="Henrissat B."/>
            <person name="Holligan D."/>
            <person name="Holt R."/>
            <person name="Huang W."/>
            <person name="Islam-Faridi N."/>
            <person name="Jones S."/>
            <person name="Jones-Rhoades M."/>
            <person name="Jorgensen R."/>
            <person name="Joshi C."/>
            <person name="Kangasjarvi J."/>
            <person name="Karlsson J."/>
            <person name="Kelleher C."/>
            <person name="Kirkpatrick R."/>
            <person name="Kirst M."/>
            <person name="Kohler A."/>
            <person name="Kalluri U."/>
            <person name="Larimer F."/>
            <person name="Leebens-Mack J."/>
            <person name="Leple J.C."/>
            <person name="Locascio P."/>
            <person name="Lou Y."/>
            <person name="Lucas S."/>
            <person name="Martin F."/>
            <person name="Montanini B."/>
            <person name="Napoli C."/>
            <person name="Nelson D.R."/>
            <person name="Nelson C."/>
            <person name="Nieminen K."/>
            <person name="Nilsson O."/>
            <person name="Pereda V."/>
            <person name="Peter G."/>
            <person name="Philippe R."/>
            <person name="Pilate G."/>
            <person name="Poliakov A."/>
            <person name="Razumovskaya J."/>
            <person name="Richardson P."/>
            <person name="Rinaldi C."/>
            <person name="Ritland K."/>
            <person name="Rouze P."/>
            <person name="Ryaboy D."/>
            <person name="Schmutz J."/>
            <person name="Schrader J."/>
            <person name="Segerman B."/>
            <person name="Shin H."/>
            <person name="Siddiqui A."/>
            <person name="Sterky F."/>
            <person name="Terry A."/>
            <person name="Tsai C.J."/>
            <person name="Uberbacher E."/>
            <person name="Unneberg P."/>
            <person name="Vahala J."/>
            <person name="Wall K."/>
            <person name="Wessler S."/>
            <person name="Yang G."/>
            <person name="Yin T."/>
            <person name="Douglas C."/>
            <person name="Marra M."/>
            <person name="Sandberg G."/>
            <person name="Van de Peer Y."/>
            <person name="Rokhsar D."/>
        </authorList>
    </citation>
    <scope>NUCLEOTIDE SEQUENCE [LARGE SCALE GENOMIC DNA]</scope>
    <source>
        <strain evidence="3">cv. Nisqually</strain>
    </source>
</reference>
<keyword evidence="3" id="KW-1185">Reference proteome</keyword>
<sequence>MRLLIPSPSNSFFHLSTILLCYFLNEADPKEPKTCSFTNLGSKLLLVGFPSTQNTYTEYANMSCFL</sequence>
<feature type="signal peptide" evidence="1">
    <location>
        <begin position="1"/>
        <end position="29"/>
    </location>
</feature>
<evidence type="ECO:0000256" key="1">
    <source>
        <dbReference type="SAM" id="SignalP"/>
    </source>
</evidence>
<name>A0A2K2AN35_POPTR</name>
<evidence type="ECO:0000313" key="2">
    <source>
        <dbReference type="EMBL" id="PNT38943.1"/>
    </source>
</evidence>
<dbReference type="AlphaFoldDB" id="A0A2K2AN35"/>
<organism evidence="2 3">
    <name type="scientific">Populus trichocarpa</name>
    <name type="common">Western balsam poplar</name>
    <name type="synonym">Populus balsamifera subsp. trichocarpa</name>
    <dbReference type="NCBI Taxonomy" id="3694"/>
    <lineage>
        <taxon>Eukaryota</taxon>
        <taxon>Viridiplantae</taxon>
        <taxon>Streptophyta</taxon>
        <taxon>Embryophyta</taxon>
        <taxon>Tracheophyta</taxon>
        <taxon>Spermatophyta</taxon>
        <taxon>Magnoliopsida</taxon>
        <taxon>eudicotyledons</taxon>
        <taxon>Gunneridae</taxon>
        <taxon>Pentapetalae</taxon>
        <taxon>rosids</taxon>
        <taxon>fabids</taxon>
        <taxon>Malpighiales</taxon>
        <taxon>Salicaceae</taxon>
        <taxon>Saliceae</taxon>
        <taxon>Populus</taxon>
    </lineage>
</organism>
<accession>A0A2K2AN35</accession>
<evidence type="ECO:0000313" key="3">
    <source>
        <dbReference type="Proteomes" id="UP000006729"/>
    </source>
</evidence>
<protein>
    <submittedName>
        <fullName evidence="2">Uncharacterized protein</fullName>
    </submittedName>
</protein>
<gene>
    <name evidence="2" type="ORF">POPTR_004G005600</name>
</gene>
<feature type="chain" id="PRO_5014476929" evidence="1">
    <location>
        <begin position="30"/>
        <end position="66"/>
    </location>
</feature>
<dbReference type="InParanoid" id="A0A2K2AN35"/>
<keyword evidence="1" id="KW-0732">Signal</keyword>
<dbReference type="EMBL" id="CM009293">
    <property type="protein sequence ID" value="PNT38943.1"/>
    <property type="molecule type" value="Genomic_DNA"/>
</dbReference>
<dbReference type="Proteomes" id="UP000006729">
    <property type="component" value="Chromosome 4"/>
</dbReference>
<proteinExistence type="predicted"/>